<dbReference type="PANTHER" id="PTHR15020:SF50">
    <property type="entry name" value="UPF0659 PROTEIN YMR090W"/>
    <property type="match status" value="1"/>
</dbReference>
<reference evidence="2 4" key="1">
    <citation type="submission" date="2016-12" db="EMBL/GenBank/DDBJ databases">
        <title>Complete Genome Sequence of Lactobacillus fermentum Strain SNUV175, a Probiotic for Treatment of Bacterial Vaginosis.</title>
        <authorList>
            <person name="Lee S."/>
            <person name="You H.J."/>
            <person name="Kwon B."/>
            <person name="Ko G."/>
        </authorList>
    </citation>
    <scope>NUCLEOTIDE SEQUENCE [LARGE SCALE GENOMIC DNA]</scope>
    <source>
        <strain evidence="2 4">SNUV175</strain>
    </source>
</reference>
<dbReference type="PANTHER" id="PTHR15020">
    <property type="entry name" value="FLAVIN REDUCTASE-RELATED"/>
    <property type="match status" value="1"/>
</dbReference>
<dbReference type="PATRIC" id="fig|1613.32.peg.1667"/>
<evidence type="ECO:0000313" key="2">
    <source>
        <dbReference type="EMBL" id="APU46601.1"/>
    </source>
</evidence>
<organism evidence="3 5">
    <name type="scientific">Limosilactobacillus fermentum</name>
    <name type="common">Lactobacillus fermentum</name>
    <dbReference type="NCBI Taxonomy" id="1613"/>
    <lineage>
        <taxon>Bacteria</taxon>
        <taxon>Bacillati</taxon>
        <taxon>Bacillota</taxon>
        <taxon>Bacilli</taxon>
        <taxon>Lactobacillales</taxon>
        <taxon>Lactobacillaceae</taxon>
        <taxon>Limosilactobacillus</taxon>
    </lineage>
</organism>
<gene>
    <name evidence="2" type="ORF">BUW47_09370</name>
    <name evidence="3" type="ORF">C1Y38_04080</name>
</gene>
<dbReference type="Proteomes" id="UP000236514">
    <property type="component" value="Unassembled WGS sequence"/>
</dbReference>
<dbReference type="Gene3D" id="3.40.50.720">
    <property type="entry name" value="NAD(P)-binding Rossmann-like Domain"/>
    <property type="match status" value="1"/>
</dbReference>
<dbReference type="GeneID" id="83714396"/>
<protein>
    <submittedName>
        <fullName evidence="3">NAD-dependent dehydratase</fullName>
    </submittedName>
</protein>
<evidence type="ECO:0000313" key="3">
    <source>
        <dbReference type="EMBL" id="PNV58109.1"/>
    </source>
</evidence>
<dbReference type="InterPro" id="IPR016040">
    <property type="entry name" value="NAD(P)-bd_dom"/>
</dbReference>
<proteinExistence type="predicted"/>
<evidence type="ECO:0000313" key="4">
    <source>
        <dbReference type="Proteomes" id="UP000185427"/>
    </source>
</evidence>
<dbReference type="Proteomes" id="UP000185427">
    <property type="component" value="Chromosome"/>
</dbReference>
<dbReference type="RefSeq" id="WP_003683336.1">
    <property type="nucleotide sequence ID" value="NZ_AP024320.1"/>
</dbReference>
<dbReference type="SUPFAM" id="SSF51735">
    <property type="entry name" value="NAD(P)-binding Rossmann-fold domains"/>
    <property type="match status" value="1"/>
</dbReference>
<evidence type="ECO:0000313" key="5">
    <source>
        <dbReference type="Proteomes" id="UP000236514"/>
    </source>
</evidence>
<dbReference type="InterPro" id="IPR036291">
    <property type="entry name" value="NAD(P)-bd_dom_sf"/>
</dbReference>
<dbReference type="OrthoDB" id="9785372at2"/>
<name>A0A0F4HAW0_LIMFE</name>
<accession>A0A0F4HAW0</accession>
<dbReference type="AlphaFoldDB" id="A0A0F4HAW0"/>
<sequence>MSKIFVAGATGRVGQEVVKQLAAAGQEVLAAGRKLDRLPKGELITPVAFDFTWLPDQMAKLLTGVDAIVFTAGSRGKNLLQVDLNGAVKLMQAANLAGIKRFVMLSSAYSMDQAMWGKVKTLRDITDYNIARYFADKWLVDESGLDYTLVQAGILTEEPGTGKIELNPAQSDSNAIPDVAHTIVAALAEPATVKKVFIIKNGSTPIEEALKTC</sequence>
<dbReference type="EMBL" id="CP019030">
    <property type="protein sequence ID" value="APU46601.1"/>
    <property type="molecule type" value="Genomic_DNA"/>
</dbReference>
<feature type="domain" description="NAD(P)-binding" evidence="1">
    <location>
        <begin position="8"/>
        <end position="190"/>
    </location>
</feature>
<evidence type="ECO:0000259" key="1">
    <source>
        <dbReference type="Pfam" id="PF13460"/>
    </source>
</evidence>
<dbReference type="Pfam" id="PF13460">
    <property type="entry name" value="NAD_binding_10"/>
    <property type="match status" value="1"/>
</dbReference>
<reference evidence="3 5" key="2">
    <citation type="submission" date="2018-01" db="EMBL/GenBank/DDBJ databases">
        <title>Draft genome sequence of the feruloyl esterase-producing strain Lactobacillus fermentum CRL 1446, isolated from artisanal goat milk cheese.</title>
        <authorList>
            <person name="Abeijon Mukdsi M.C."/>
            <person name="Saavedra L."/>
            <person name="Gauffin Cano M.P."/>
            <person name="Hebert E.M."/>
            <person name="Medina R.B."/>
        </authorList>
    </citation>
    <scope>NUCLEOTIDE SEQUENCE [LARGE SCALE GENOMIC DNA]</scope>
    <source>
        <strain evidence="3 5">CRL 1446</strain>
    </source>
</reference>
<dbReference type="EMBL" id="POTQ01000006">
    <property type="protein sequence ID" value="PNV58109.1"/>
    <property type="molecule type" value="Genomic_DNA"/>
</dbReference>